<sequence length="427" mass="48082">MSEVTLREWTYETIPRAQFGPAAWEALERLPRGALRVRETRTGIEIHARAHIGRVQLGQLRVTVLPKLAADPLQRLFAYAYGLGDLGLGDPTTYSGGQMLQELLAQQLYRHATAILDRGLDRRYRRIHAQLPNPRGRLDVPELARRMPLIQPALPCIDRQRVVDHELHRALLAGLLFAADHLSHSELRARLRHLSARLGEEIPRVPLTRDLIRAAFRSLHRLVEHYRPALQLIELLHSGGGFELGGTGRENSAAGFLFNMNSFFQALVLKLLQEHLRDCEVRSEQTLRRLYRWSVPHHPGRKPPRPRPDFAVHKHGRVALLDAKYRDLSVTKLPREMLYQLTVYAASQGPGGEAAIIYPIQGHPNYAQERLDLFDGSMHSPRASIYLRPLPLDELADALVAGERGHAVRIALARQLAFGPASPPSGS</sequence>
<evidence type="ECO:0008006" key="3">
    <source>
        <dbReference type="Google" id="ProtNLM"/>
    </source>
</evidence>
<proteinExistence type="predicted"/>
<evidence type="ECO:0000313" key="1">
    <source>
        <dbReference type="EMBL" id="MDC0672980.1"/>
    </source>
</evidence>
<dbReference type="PANTHER" id="PTHR38733">
    <property type="entry name" value="PROTEIN MCRC"/>
    <property type="match status" value="1"/>
</dbReference>
<keyword evidence="2" id="KW-1185">Reference proteome</keyword>
<protein>
    <recommendedName>
        <fullName evidence="3">5-methylcytosine-specific restriction enzyme subunit McrC</fullName>
    </recommendedName>
</protein>
<reference evidence="1 2" key="1">
    <citation type="submission" date="2022-11" db="EMBL/GenBank/DDBJ databases">
        <title>Minimal conservation of predation-associated metabolite biosynthetic gene clusters underscores biosynthetic potential of Myxococcota including descriptions for ten novel species: Archangium lansinium sp. nov., Myxococcus landrumus sp. nov., Nannocystis bai.</title>
        <authorList>
            <person name="Ahearne A."/>
            <person name="Stevens C."/>
            <person name="Dowd S."/>
        </authorList>
    </citation>
    <scope>NUCLEOTIDE SEQUENCE [LARGE SCALE GENOMIC DNA]</scope>
    <source>
        <strain evidence="1 2">NCELM</strain>
    </source>
</reference>
<dbReference type="RefSeq" id="WP_272005299.1">
    <property type="nucleotide sequence ID" value="NZ_JAQNDN010000020.1"/>
</dbReference>
<dbReference type="Pfam" id="PF10117">
    <property type="entry name" value="McrBC"/>
    <property type="match status" value="1"/>
</dbReference>
<dbReference type="InterPro" id="IPR019292">
    <property type="entry name" value="McrC"/>
</dbReference>
<evidence type="ECO:0000313" key="2">
    <source>
        <dbReference type="Proteomes" id="UP001217838"/>
    </source>
</evidence>
<gene>
    <name evidence="1" type="ORF">POL58_34825</name>
</gene>
<name>A0ABT5BFQ9_9BACT</name>
<organism evidence="1 2">
    <name type="scientific">Nannocystis radixulma</name>
    <dbReference type="NCBI Taxonomy" id="2995305"/>
    <lineage>
        <taxon>Bacteria</taxon>
        <taxon>Pseudomonadati</taxon>
        <taxon>Myxococcota</taxon>
        <taxon>Polyangia</taxon>
        <taxon>Nannocystales</taxon>
        <taxon>Nannocystaceae</taxon>
        <taxon>Nannocystis</taxon>
    </lineage>
</organism>
<dbReference type="Proteomes" id="UP001217838">
    <property type="component" value="Unassembled WGS sequence"/>
</dbReference>
<dbReference type="EMBL" id="JAQNDN010000020">
    <property type="protein sequence ID" value="MDC0672980.1"/>
    <property type="molecule type" value="Genomic_DNA"/>
</dbReference>
<dbReference type="PANTHER" id="PTHR38733:SF1">
    <property type="entry name" value="TYPE IV METHYL-DIRECTED RESTRICTION ENZYME ECOKMCRBC"/>
    <property type="match status" value="1"/>
</dbReference>
<accession>A0ABT5BFQ9</accession>
<comment type="caution">
    <text evidence="1">The sequence shown here is derived from an EMBL/GenBank/DDBJ whole genome shotgun (WGS) entry which is preliminary data.</text>
</comment>